<dbReference type="InterPro" id="IPR036291">
    <property type="entry name" value="NAD(P)-bd_dom_sf"/>
</dbReference>
<proteinExistence type="inferred from homology"/>
<evidence type="ECO:0000256" key="1">
    <source>
        <dbReference type="ARBA" id="ARBA00006753"/>
    </source>
</evidence>
<dbReference type="Gene3D" id="3.40.50.720">
    <property type="entry name" value="NAD(P)-binding Rossmann-like Domain"/>
    <property type="match status" value="1"/>
</dbReference>
<evidence type="ECO:0000259" key="6">
    <source>
        <dbReference type="Pfam" id="PF00742"/>
    </source>
</evidence>
<dbReference type="GO" id="GO:0004412">
    <property type="term" value="F:homoserine dehydrogenase activity"/>
    <property type="evidence" value="ECO:0007669"/>
    <property type="project" value="UniProtKB-EC"/>
</dbReference>
<reference evidence="7 8" key="1">
    <citation type="submission" date="2015-06" db="EMBL/GenBank/DDBJ databases">
        <title>New insights into the roles of widespread benthic archaea in carbon and nitrogen cycling.</title>
        <authorList>
            <person name="Lazar C.S."/>
            <person name="Baker B.J."/>
            <person name="Seitz K.W."/>
            <person name="Hyde A.S."/>
            <person name="Dick G.J."/>
            <person name="Hinrichs K.-U."/>
            <person name="Teske A.P."/>
        </authorList>
    </citation>
    <scope>NUCLEOTIDE SEQUENCE [LARGE SCALE GENOMIC DNA]</scope>
    <source>
        <strain evidence="7">DG-45</strain>
    </source>
</reference>
<feature type="non-terminal residue" evidence="7">
    <location>
        <position position="1"/>
    </location>
</feature>
<dbReference type="EMBL" id="LFWZ01000077">
    <property type="protein sequence ID" value="KON28980.1"/>
    <property type="molecule type" value="Genomic_DNA"/>
</dbReference>
<evidence type="ECO:0000313" key="7">
    <source>
        <dbReference type="EMBL" id="KON28980.1"/>
    </source>
</evidence>
<feature type="active site" description="Proton donor" evidence="4">
    <location>
        <position position="184"/>
    </location>
</feature>
<dbReference type="InterPro" id="IPR022697">
    <property type="entry name" value="HDH_short"/>
</dbReference>
<name>A0A0M0BKV5_9ARCH</name>
<feature type="domain" description="Homoserine dehydrogenase catalytic" evidence="6">
    <location>
        <begin position="117"/>
        <end position="294"/>
    </location>
</feature>
<sequence>DLKLGAVLDDGGLDLGKLLSLADNEGSLSNYPGGIRGLSALDTIGQTNCDVVVEATWTNLEDGEPGLTHIRAALERGRHVATSNKGPIALRYRELARLAERMGATLRFEATVLSGTPALNLGSEALAGAAFASIRGILNGTTNYILTNMEAGVPYEDALRRAQEMGYAEADPTADVEAWDPAAKITILANVLMGGALELADVDREGVAGISLSDVQAARRAGRRIKLIAETRRLDGEVSASVRPRRIEASDPLANVGGVLNAITFSSDVQEDVTIIGPGAGGGSAGFGLLSDLLAISRLEDARRRR</sequence>
<dbReference type="UniPathway" id="UPA00050">
    <property type="reaction ID" value="UER00063"/>
</dbReference>
<dbReference type="PANTHER" id="PTHR43331:SF1">
    <property type="entry name" value="HOMOSERINE DEHYDROGENASE"/>
    <property type="match status" value="1"/>
</dbReference>
<dbReference type="UniPathway" id="UPA00051">
    <property type="reaction ID" value="UER00465"/>
</dbReference>
<evidence type="ECO:0000256" key="3">
    <source>
        <dbReference type="ARBA" id="ARBA00023002"/>
    </source>
</evidence>
<dbReference type="AlphaFoldDB" id="A0A0M0BKV5"/>
<protein>
    <recommendedName>
        <fullName evidence="2">homoserine dehydrogenase</fullName>
        <ecNumber evidence="2">1.1.1.3</ecNumber>
    </recommendedName>
</protein>
<dbReference type="EC" id="1.1.1.3" evidence="2"/>
<keyword evidence="5" id="KW-0521">NADP</keyword>
<feature type="binding site" evidence="5">
    <location>
        <position position="85"/>
    </location>
    <ligand>
        <name>NADPH</name>
        <dbReference type="ChEBI" id="CHEBI:57783"/>
    </ligand>
</feature>
<evidence type="ECO:0000256" key="5">
    <source>
        <dbReference type="PIRSR" id="PIRSR036497-2"/>
    </source>
</evidence>
<evidence type="ECO:0000256" key="4">
    <source>
        <dbReference type="PIRSR" id="PIRSR036497-1"/>
    </source>
</evidence>
<dbReference type="Proteomes" id="UP000037210">
    <property type="component" value="Unassembled WGS sequence"/>
</dbReference>
<dbReference type="PATRIC" id="fig|1685127.3.peg.880"/>
<comment type="caution">
    <text evidence="7">The sequence shown here is derived from an EMBL/GenBank/DDBJ whole genome shotgun (WGS) entry which is preliminary data.</text>
</comment>
<dbReference type="NCBIfam" id="NF004976">
    <property type="entry name" value="PRK06349.1"/>
    <property type="match status" value="1"/>
</dbReference>
<comment type="similarity">
    <text evidence="1">Belongs to the homoserine dehydrogenase family.</text>
</comment>
<keyword evidence="3" id="KW-0560">Oxidoreductase</keyword>
<organism evidence="7 8">
    <name type="scientific">miscellaneous Crenarchaeota group-15 archaeon DG-45</name>
    <dbReference type="NCBI Taxonomy" id="1685127"/>
    <lineage>
        <taxon>Archaea</taxon>
        <taxon>Candidatus Bathyarchaeota</taxon>
        <taxon>MCG-15</taxon>
    </lineage>
</organism>
<dbReference type="FunFam" id="3.30.360.10:FF:000005">
    <property type="entry name" value="Homoserine dehydrogenase"/>
    <property type="match status" value="1"/>
</dbReference>
<dbReference type="Pfam" id="PF00742">
    <property type="entry name" value="Homoserine_dh"/>
    <property type="match status" value="1"/>
</dbReference>
<dbReference type="InterPro" id="IPR001342">
    <property type="entry name" value="HDH_cat"/>
</dbReference>
<evidence type="ECO:0000313" key="8">
    <source>
        <dbReference type="Proteomes" id="UP000037210"/>
    </source>
</evidence>
<dbReference type="SUPFAM" id="SSF55347">
    <property type="entry name" value="Glyceraldehyde-3-phosphate dehydrogenase-like, C-terminal domain"/>
    <property type="match status" value="1"/>
</dbReference>
<evidence type="ECO:0000256" key="2">
    <source>
        <dbReference type="ARBA" id="ARBA00013213"/>
    </source>
</evidence>
<dbReference type="SUPFAM" id="SSF51735">
    <property type="entry name" value="NAD(P)-binding Rossmann-fold domains"/>
    <property type="match status" value="1"/>
</dbReference>
<gene>
    <name evidence="7" type="ORF">AC482_07400</name>
</gene>
<dbReference type="PIRSF" id="PIRSF036497">
    <property type="entry name" value="HDH_short"/>
    <property type="match status" value="1"/>
</dbReference>
<accession>A0A0M0BKV5</accession>
<dbReference type="PANTHER" id="PTHR43331">
    <property type="entry name" value="HOMOSERINE DEHYDROGENASE"/>
    <property type="match status" value="1"/>
</dbReference>
<feature type="binding site" evidence="5">
    <location>
        <position position="169"/>
    </location>
    <ligand>
        <name>L-homoserine</name>
        <dbReference type="ChEBI" id="CHEBI:57476"/>
    </ligand>
</feature>
<dbReference type="Gene3D" id="3.30.360.10">
    <property type="entry name" value="Dihydrodipicolinate Reductase, domain 2"/>
    <property type="match status" value="1"/>
</dbReference>
<dbReference type="GO" id="GO:0009088">
    <property type="term" value="P:threonine biosynthetic process"/>
    <property type="evidence" value="ECO:0007669"/>
    <property type="project" value="UniProtKB-UniPathway"/>
</dbReference>